<dbReference type="AlphaFoldDB" id="A0A642UZ14"/>
<evidence type="ECO:0000313" key="4">
    <source>
        <dbReference type="Proteomes" id="UP000761534"/>
    </source>
</evidence>
<dbReference type="Pfam" id="PF10276">
    <property type="entry name" value="zf-CHCC"/>
    <property type="match status" value="1"/>
</dbReference>
<dbReference type="InterPro" id="IPR019401">
    <property type="entry name" value="Znf_CHCC"/>
</dbReference>
<sequence length="176" mass="19959">MDQLVVGILQRICNSLSLTQGLIVFWHDDGGGWELTNQKTTILDCMWEIRYIPRRLYSSVSNDHTPTIPEVKDTSDLEPADYELKKQAPNREHTWAPSQKPRSDAQVGPRFEQRDLARQPRPYAAIELIAKEPVRYQDHSNVAVCDGGRGAQGHPKIFINLDKPGAHACLYCKSHI</sequence>
<feature type="domain" description="Zinc finger CHCC-type" evidence="2">
    <location>
        <begin position="141"/>
        <end position="172"/>
    </location>
</feature>
<dbReference type="EMBL" id="SWFS01000429">
    <property type="protein sequence ID" value="KAA8904522.1"/>
    <property type="molecule type" value="Genomic_DNA"/>
</dbReference>
<name>A0A642UZ14_9ASCO</name>
<evidence type="ECO:0000313" key="3">
    <source>
        <dbReference type="EMBL" id="KAA8904522.1"/>
    </source>
</evidence>
<reference evidence="3" key="1">
    <citation type="journal article" date="2019" name="G3 (Bethesda)">
        <title>Genome Assemblies of Two Rare Opportunistic Yeast Pathogens: Diutina rugosa (syn. Candida rugosa) and Trichomonascus ciferrii (syn. Candida ciferrii).</title>
        <authorList>
            <person name="Mixao V."/>
            <person name="Saus E."/>
            <person name="Hansen A.P."/>
            <person name="Lass-Florl C."/>
            <person name="Gabaldon T."/>
        </authorList>
    </citation>
    <scope>NUCLEOTIDE SEQUENCE</scope>
    <source>
        <strain evidence="3">CBS 4856</strain>
    </source>
</reference>
<dbReference type="PANTHER" id="PTHR13156:SF0">
    <property type="entry name" value="NADH DEHYDROGENASE [UBIQUINONE] IRON-SULFUR PROTEIN 6, MITOCHONDRIAL"/>
    <property type="match status" value="1"/>
</dbReference>
<dbReference type="VEuPathDB" id="FungiDB:TRICI_005467"/>
<comment type="caution">
    <text evidence="3">The sequence shown here is derived from an EMBL/GenBank/DDBJ whole genome shotgun (WGS) entry which is preliminary data.</text>
</comment>
<dbReference type="GO" id="GO:0005739">
    <property type="term" value="C:mitochondrion"/>
    <property type="evidence" value="ECO:0007669"/>
    <property type="project" value="GOC"/>
</dbReference>
<dbReference type="Proteomes" id="UP000761534">
    <property type="component" value="Unassembled WGS sequence"/>
</dbReference>
<dbReference type="OrthoDB" id="307899at2759"/>
<dbReference type="PANTHER" id="PTHR13156">
    <property type="entry name" value="NADH-UBIQUINONE OXIDOREDUCTASE 13 KD-A SUBUNIT"/>
    <property type="match status" value="1"/>
</dbReference>
<evidence type="ECO:0000259" key="2">
    <source>
        <dbReference type="Pfam" id="PF10276"/>
    </source>
</evidence>
<feature type="compositionally biased region" description="Basic and acidic residues" evidence="1">
    <location>
        <begin position="82"/>
        <end position="94"/>
    </location>
</feature>
<feature type="region of interest" description="Disordered" evidence="1">
    <location>
        <begin position="62"/>
        <end position="110"/>
    </location>
</feature>
<dbReference type="Gene3D" id="2.60.260.40">
    <property type="entry name" value="q5lls5 like domains"/>
    <property type="match status" value="1"/>
</dbReference>
<gene>
    <name evidence="3" type="ORF">TRICI_005467</name>
</gene>
<dbReference type="GO" id="GO:0006120">
    <property type="term" value="P:mitochondrial electron transport, NADH to ubiquinone"/>
    <property type="evidence" value="ECO:0007669"/>
    <property type="project" value="TreeGrafter"/>
</dbReference>
<accession>A0A642UZ14</accession>
<proteinExistence type="predicted"/>
<organism evidence="3 4">
    <name type="scientific">Trichomonascus ciferrii</name>
    <dbReference type="NCBI Taxonomy" id="44093"/>
    <lineage>
        <taxon>Eukaryota</taxon>
        <taxon>Fungi</taxon>
        <taxon>Dikarya</taxon>
        <taxon>Ascomycota</taxon>
        <taxon>Saccharomycotina</taxon>
        <taxon>Dipodascomycetes</taxon>
        <taxon>Dipodascales</taxon>
        <taxon>Trichomonascaceae</taxon>
        <taxon>Trichomonascus</taxon>
        <taxon>Trichomonascus ciferrii complex</taxon>
    </lineage>
</organism>
<protein>
    <recommendedName>
        <fullName evidence="2">Zinc finger CHCC-type domain-containing protein</fullName>
    </recommendedName>
</protein>
<keyword evidence="4" id="KW-1185">Reference proteome</keyword>
<evidence type="ECO:0000256" key="1">
    <source>
        <dbReference type="SAM" id="MobiDB-lite"/>
    </source>
</evidence>